<dbReference type="SUPFAM" id="SSF55729">
    <property type="entry name" value="Acyl-CoA N-acyltransferases (Nat)"/>
    <property type="match status" value="1"/>
</dbReference>
<evidence type="ECO:0000256" key="1">
    <source>
        <dbReference type="ARBA" id="ARBA00008694"/>
    </source>
</evidence>
<dbReference type="GO" id="GO:0008080">
    <property type="term" value="F:N-acetyltransferase activity"/>
    <property type="evidence" value="ECO:0007669"/>
    <property type="project" value="TreeGrafter"/>
</dbReference>
<dbReference type="Gene3D" id="3.40.630.30">
    <property type="match status" value="1"/>
</dbReference>
<dbReference type="EMBL" id="UINC01000287">
    <property type="protein sequence ID" value="SUZ52655.1"/>
    <property type="molecule type" value="Genomic_DNA"/>
</dbReference>
<evidence type="ECO:0000259" key="4">
    <source>
        <dbReference type="PROSITE" id="PS51186"/>
    </source>
</evidence>
<reference evidence="5" key="1">
    <citation type="submission" date="2018-05" db="EMBL/GenBank/DDBJ databases">
        <authorList>
            <person name="Lanie J.A."/>
            <person name="Ng W.-L."/>
            <person name="Kazmierczak K.M."/>
            <person name="Andrzejewski T.M."/>
            <person name="Davidsen T.M."/>
            <person name="Wayne K.J."/>
            <person name="Tettelin H."/>
            <person name="Glass J.I."/>
            <person name="Rusch D."/>
            <person name="Podicherti R."/>
            <person name="Tsui H.-C.T."/>
            <person name="Winkler M.E."/>
        </authorList>
    </citation>
    <scope>NUCLEOTIDE SEQUENCE</scope>
</reference>
<dbReference type="InterPro" id="IPR016181">
    <property type="entry name" value="Acyl_CoA_acyltransferase"/>
</dbReference>
<proteinExistence type="inferred from homology"/>
<evidence type="ECO:0000313" key="5">
    <source>
        <dbReference type="EMBL" id="SUZ52655.1"/>
    </source>
</evidence>
<name>A0A381NDL6_9ZZZZ</name>
<comment type="similarity">
    <text evidence="1">Belongs to the acetyltransferase family.</text>
</comment>
<dbReference type="AlphaFoldDB" id="A0A381NDL6"/>
<gene>
    <name evidence="5" type="ORF">METZ01_LOCUS5509</name>
</gene>
<protein>
    <recommendedName>
        <fullName evidence="4">N-acetyltransferase domain-containing protein</fullName>
    </recommendedName>
</protein>
<dbReference type="PROSITE" id="PS51186">
    <property type="entry name" value="GNAT"/>
    <property type="match status" value="1"/>
</dbReference>
<evidence type="ECO:0000256" key="2">
    <source>
        <dbReference type="ARBA" id="ARBA00022679"/>
    </source>
</evidence>
<dbReference type="Pfam" id="PF00583">
    <property type="entry name" value="Acetyltransf_1"/>
    <property type="match status" value="1"/>
</dbReference>
<feature type="domain" description="N-acetyltransferase" evidence="4">
    <location>
        <begin position="8"/>
        <end position="163"/>
    </location>
</feature>
<dbReference type="InterPro" id="IPR000182">
    <property type="entry name" value="GNAT_dom"/>
</dbReference>
<keyword evidence="2" id="KW-0808">Transferase</keyword>
<sequence length="164" mass="18706">MTEIQTDFEIRQADLEDLPVILELIKALAEYEHLSGEVVATEELLEVTLFGLNSPAEVQIAFDKKQTLGFALYFRTFSTFLGRPGIYLEDLYVRESARGKGVGKALLRRTAQRTREIGGGRLEWSVLNWNEPSIKFYQKMGASPLNEWTMFRVTGEKLEKLADE</sequence>
<organism evidence="5">
    <name type="scientific">marine metagenome</name>
    <dbReference type="NCBI Taxonomy" id="408172"/>
    <lineage>
        <taxon>unclassified sequences</taxon>
        <taxon>metagenomes</taxon>
        <taxon>ecological metagenomes</taxon>
    </lineage>
</organism>
<dbReference type="CDD" id="cd04301">
    <property type="entry name" value="NAT_SF"/>
    <property type="match status" value="1"/>
</dbReference>
<dbReference type="PANTHER" id="PTHR10545">
    <property type="entry name" value="DIAMINE N-ACETYLTRANSFERASE"/>
    <property type="match status" value="1"/>
</dbReference>
<evidence type="ECO:0000256" key="3">
    <source>
        <dbReference type="ARBA" id="ARBA00023315"/>
    </source>
</evidence>
<keyword evidence="3" id="KW-0012">Acyltransferase</keyword>
<dbReference type="FunFam" id="3.40.630.30:FF:000064">
    <property type="entry name" value="GNAT family acetyltransferase"/>
    <property type="match status" value="1"/>
</dbReference>
<dbReference type="InterPro" id="IPR051016">
    <property type="entry name" value="Diverse_Substrate_AcTransf"/>
</dbReference>
<accession>A0A381NDL6</accession>
<dbReference type="PANTHER" id="PTHR10545:SF29">
    <property type="entry name" value="GH14572P-RELATED"/>
    <property type="match status" value="1"/>
</dbReference>